<dbReference type="EMBL" id="CP062222">
    <property type="protein sequence ID" value="QTC93052.1"/>
    <property type="molecule type" value="Genomic_DNA"/>
</dbReference>
<keyword evidence="1" id="KW-1133">Transmembrane helix</keyword>
<proteinExistence type="predicted"/>
<evidence type="ECO:0000313" key="3">
    <source>
        <dbReference type="Proteomes" id="UP000663918"/>
    </source>
</evidence>
<reference evidence="2" key="1">
    <citation type="submission" date="2020-09" db="EMBL/GenBank/DDBJ databases">
        <title>Brevundimonas sp. LVF2 isolated from a puddle in Goettingen, Germany.</title>
        <authorList>
            <person name="Friedrich I."/>
            <person name="Klassen A."/>
            <person name="Hannes N."/>
            <person name="Schneider D."/>
            <person name="Hertel R."/>
            <person name="Daniel R."/>
        </authorList>
    </citation>
    <scope>NUCLEOTIDE SEQUENCE</scope>
    <source>
        <strain evidence="2">LVF2</strain>
    </source>
</reference>
<dbReference type="Proteomes" id="UP000663918">
    <property type="component" value="Chromosome"/>
</dbReference>
<sequence>MRGTPKSTSPNDTLSPTQRLFLAPAMVLMIVLGFSWKPWLMRLFAWPWVIGRADVLGWWPIQGHWFWYGIGAVFLSFLFPAWCYSVGKSIRTILTVWAICAAITLGLLFIGGRSRIEVRANDIRVTSDRWGEADVLYRIDNAAGMTASCETGRKGEIYPSLWVWFHDGREMELQSLTSKGSNPGASRAGLDFAEGLDIFLVHHGNRRAGRIEDRCVEKVERRLAPADAPRIGALFSHDLVEVAR</sequence>
<feature type="transmembrane region" description="Helical" evidence="1">
    <location>
        <begin position="65"/>
        <end position="86"/>
    </location>
</feature>
<gene>
    <name evidence="2" type="ORF">IFJ75_09515</name>
</gene>
<feature type="transmembrane region" description="Helical" evidence="1">
    <location>
        <begin position="20"/>
        <end position="39"/>
    </location>
</feature>
<keyword evidence="1" id="KW-0472">Membrane</keyword>
<organism evidence="2 3">
    <name type="scientific">Brevundimonas goettingensis</name>
    <dbReference type="NCBI Taxonomy" id="2774190"/>
    <lineage>
        <taxon>Bacteria</taxon>
        <taxon>Pseudomonadati</taxon>
        <taxon>Pseudomonadota</taxon>
        <taxon>Alphaproteobacteria</taxon>
        <taxon>Caulobacterales</taxon>
        <taxon>Caulobacteraceae</taxon>
        <taxon>Brevundimonas</taxon>
    </lineage>
</organism>
<dbReference type="KEGG" id="bgoe:IFJ75_09515"/>
<evidence type="ECO:0000313" key="2">
    <source>
        <dbReference type="EMBL" id="QTC93052.1"/>
    </source>
</evidence>
<evidence type="ECO:0000256" key="1">
    <source>
        <dbReference type="SAM" id="Phobius"/>
    </source>
</evidence>
<name>A0A975C7N4_9CAUL</name>
<dbReference type="AlphaFoldDB" id="A0A975C7N4"/>
<feature type="transmembrane region" description="Helical" evidence="1">
    <location>
        <begin position="93"/>
        <end position="112"/>
    </location>
</feature>
<keyword evidence="1" id="KW-0812">Transmembrane</keyword>
<protein>
    <submittedName>
        <fullName evidence="2">Uncharacterized protein</fullName>
    </submittedName>
</protein>
<accession>A0A975C7N4</accession>
<keyword evidence="3" id="KW-1185">Reference proteome</keyword>